<dbReference type="CDD" id="cd06223">
    <property type="entry name" value="PRTases_typeI"/>
    <property type="match status" value="1"/>
</dbReference>
<comment type="pathway">
    <text evidence="5">Purine metabolism; GMP biosynthesis via salvage pathway; GMP from guanine: step 1/1.</text>
</comment>
<dbReference type="PANTHER" id="PTHR43340:SF1">
    <property type="entry name" value="HYPOXANTHINE PHOSPHORIBOSYLTRANSFERASE"/>
    <property type="match status" value="1"/>
</dbReference>
<dbReference type="Pfam" id="PF00156">
    <property type="entry name" value="Pribosyltran"/>
    <property type="match status" value="1"/>
</dbReference>
<dbReference type="GO" id="GO:0005829">
    <property type="term" value="C:cytosol"/>
    <property type="evidence" value="ECO:0007669"/>
    <property type="project" value="TreeGrafter"/>
</dbReference>
<proteinExistence type="inferred from homology"/>
<evidence type="ECO:0000256" key="1">
    <source>
        <dbReference type="ARBA" id="ARBA00001946"/>
    </source>
</evidence>
<evidence type="ECO:0000256" key="16">
    <source>
        <dbReference type="RuleBase" id="RU364099"/>
    </source>
</evidence>
<evidence type="ECO:0000256" key="9">
    <source>
        <dbReference type="ARBA" id="ARBA00022679"/>
    </source>
</evidence>
<evidence type="ECO:0000256" key="12">
    <source>
        <dbReference type="ARBA" id="ARBA00022741"/>
    </source>
</evidence>
<evidence type="ECO:0000256" key="11">
    <source>
        <dbReference type="ARBA" id="ARBA00022726"/>
    </source>
</evidence>
<dbReference type="Gene3D" id="3.40.50.2020">
    <property type="match status" value="1"/>
</dbReference>
<comment type="pathway">
    <text evidence="4 16">Purine metabolism; IMP biosynthesis via salvage pathway; IMP from hypoxanthine: step 1/1.</text>
</comment>
<dbReference type="GO" id="GO:0004422">
    <property type="term" value="F:hypoxanthine phosphoribosyltransferase activity"/>
    <property type="evidence" value="ECO:0007669"/>
    <property type="project" value="InterPro"/>
</dbReference>
<reference evidence="18" key="2">
    <citation type="journal article" date="2021" name="PeerJ">
        <title>Extensive microbial diversity within the chicken gut microbiome revealed by metagenomics and culture.</title>
        <authorList>
            <person name="Gilroy R."/>
            <person name="Ravi A."/>
            <person name="Getino M."/>
            <person name="Pursley I."/>
            <person name="Horton D.L."/>
            <person name="Alikhan N.F."/>
            <person name="Baker D."/>
            <person name="Gharbi K."/>
            <person name="Hall N."/>
            <person name="Watson M."/>
            <person name="Adriaenssens E.M."/>
            <person name="Foster-Nyarko E."/>
            <person name="Jarju S."/>
            <person name="Secka A."/>
            <person name="Antonio M."/>
            <person name="Oren A."/>
            <person name="Chaudhuri R.R."/>
            <person name="La Ragione R."/>
            <person name="Hildebrand F."/>
            <person name="Pallen M.J."/>
        </authorList>
    </citation>
    <scope>NUCLEOTIDE SEQUENCE</scope>
    <source>
        <strain evidence="18">11159</strain>
    </source>
</reference>
<dbReference type="EMBL" id="JADIMY010000127">
    <property type="protein sequence ID" value="MBO8428230.1"/>
    <property type="molecule type" value="Genomic_DNA"/>
</dbReference>
<dbReference type="GO" id="GO:0006178">
    <property type="term" value="P:guanine salvage"/>
    <property type="evidence" value="ECO:0007669"/>
    <property type="project" value="TreeGrafter"/>
</dbReference>
<evidence type="ECO:0000256" key="14">
    <source>
        <dbReference type="ARBA" id="ARBA00048811"/>
    </source>
</evidence>
<comment type="catalytic activity">
    <reaction evidence="14">
        <text>GMP + diphosphate = guanine + 5-phospho-alpha-D-ribose 1-diphosphate</text>
        <dbReference type="Rhea" id="RHEA:25424"/>
        <dbReference type="ChEBI" id="CHEBI:16235"/>
        <dbReference type="ChEBI" id="CHEBI:33019"/>
        <dbReference type="ChEBI" id="CHEBI:58017"/>
        <dbReference type="ChEBI" id="CHEBI:58115"/>
        <dbReference type="EC" id="2.4.2.8"/>
    </reaction>
    <physiologicalReaction direction="right-to-left" evidence="14">
        <dbReference type="Rhea" id="RHEA:25426"/>
    </physiologicalReaction>
</comment>
<evidence type="ECO:0000256" key="2">
    <source>
        <dbReference type="ARBA" id="ARBA00002049"/>
    </source>
</evidence>
<evidence type="ECO:0000256" key="4">
    <source>
        <dbReference type="ARBA" id="ARBA00004669"/>
    </source>
</evidence>
<evidence type="ECO:0000256" key="3">
    <source>
        <dbReference type="ARBA" id="ARBA00004496"/>
    </source>
</evidence>
<dbReference type="SUPFAM" id="SSF53271">
    <property type="entry name" value="PRTase-like"/>
    <property type="match status" value="1"/>
</dbReference>
<evidence type="ECO:0000313" key="18">
    <source>
        <dbReference type="EMBL" id="MBO8428230.1"/>
    </source>
</evidence>
<evidence type="ECO:0000256" key="7">
    <source>
        <dbReference type="ARBA" id="ARBA00022490"/>
    </source>
</evidence>
<keyword evidence="9 16" id="KW-0808">Transferase</keyword>
<dbReference type="InterPro" id="IPR050408">
    <property type="entry name" value="HGPRT"/>
</dbReference>
<dbReference type="EC" id="2.4.2.8" evidence="16"/>
<evidence type="ECO:0000256" key="15">
    <source>
        <dbReference type="ARBA" id="ARBA00049402"/>
    </source>
</evidence>
<dbReference type="GO" id="GO:0000287">
    <property type="term" value="F:magnesium ion binding"/>
    <property type="evidence" value="ECO:0007669"/>
    <property type="project" value="TreeGrafter"/>
</dbReference>
<keyword evidence="7 16" id="KW-0963">Cytoplasm</keyword>
<evidence type="ECO:0000256" key="13">
    <source>
        <dbReference type="ARBA" id="ARBA00022842"/>
    </source>
</evidence>
<comment type="cofactor">
    <cofactor evidence="1 16">
        <name>Mg(2+)</name>
        <dbReference type="ChEBI" id="CHEBI:18420"/>
    </cofactor>
</comment>
<dbReference type="GO" id="GO:0032264">
    <property type="term" value="P:IMP salvage"/>
    <property type="evidence" value="ECO:0007669"/>
    <property type="project" value="TreeGrafter"/>
</dbReference>
<name>A0A9D9DLE3_9BACL</name>
<keyword evidence="11 16" id="KW-0660">Purine salvage</keyword>
<dbReference type="GO" id="GO:0000166">
    <property type="term" value="F:nucleotide binding"/>
    <property type="evidence" value="ECO:0007669"/>
    <property type="project" value="UniProtKB-KW"/>
</dbReference>
<accession>A0A9D9DLE3</accession>
<evidence type="ECO:0000256" key="5">
    <source>
        <dbReference type="ARBA" id="ARBA00004676"/>
    </source>
</evidence>
<organism evidence="18 19">
    <name type="scientific">Candidatus Onthovivens merdipullorum</name>
    <dbReference type="NCBI Taxonomy" id="2840889"/>
    <lineage>
        <taxon>Bacteria</taxon>
        <taxon>Bacillati</taxon>
        <taxon>Bacillota</taxon>
        <taxon>Bacilli</taxon>
        <taxon>Bacillales</taxon>
        <taxon>Candidatus Onthovivens</taxon>
    </lineage>
</organism>
<reference evidence="18" key="1">
    <citation type="submission" date="2020-10" db="EMBL/GenBank/DDBJ databases">
        <authorList>
            <person name="Gilroy R."/>
        </authorList>
    </citation>
    <scope>NUCLEOTIDE SEQUENCE</scope>
    <source>
        <strain evidence="18">11159</strain>
    </source>
</reference>
<evidence type="ECO:0000259" key="17">
    <source>
        <dbReference type="Pfam" id="PF00156"/>
    </source>
</evidence>
<dbReference type="GO" id="GO:0032263">
    <property type="term" value="P:GMP salvage"/>
    <property type="evidence" value="ECO:0007669"/>
    <property type="project" value="TreeGrafter"/>
</dbReference>
<evidence type="ECO:0000256" key="6">
    <source>
        <dbReference type="ARBA" id="ARBA00008391"/>
    </source>
</evidence>
<keyword evidence="12 16" id="KW-0547">Nucleotide-binding</keyword>
<dbReference type="NCBIfam" id="TIGR01203">
    <property type="entry name" value="HGPRTase"/>
    <property type="match status" value="1"/>
</dbReference>
<protein>
    <recommendedName>
        <fullName evidence="16">Hypoxanthine phosphoribosyltransferase</fullName>
        <ecNumber evidence="16">2.4.2.8</ecNumber>
    </recommendedName>
</protein>
<evidence type="ECO:0000256" key="8">
    <source>
        <dbReference type="ARBA" id="ARBA00022676"/>
    </source>
</evidence>
<dbReference type="AlphaFoldDB" id="A0A9D9DLE3"/>
<evidence type="ECO:0000313" key="19">
    <source>
        <dbReference type="Proteomes" id="UP000823613"/>
    </source>
</evidence>
<dbReference type="PANTHER" id="PTHR43340">
    <property type="entry name" value="HYPOXANTHINE-GUANINE PHOSPHORIBOSYLTRANSFERASE"/>
    <property type="match status" value="1"/>
</dbReference>
<comment type="caution">
    <text evidence="18">The sequence shown here is derived from an EMBL/GenBank/DDBJ whole genome shotgun (WGS) entry which is preliminary data.</text>
</comment>
<evidence type="ECO:0000256" key="10">
    <source>
        <dbReference type="ARBA" id="ARBA00022723"/>
    </source>
</evidence>
<comment type="similarity">
    <text evidence="6 16">Belongs to the purine/pyrimidine phosphoribosyltransferase family.</text>
</comment>
<keyword evidence="8 16" id="KW-0328">Glycosyltransferase</keyword>
<sequence length="187" mass="21848">MQEMVLNEKQIDEKINVLAKKINEDYSKFQDIPVIVGVLKGAAPFMHDLIKKLNFPMFLDYIQISSYSGTESTGVIHLKKDVSVSIENKRVLIIEDIIDTGTTLKYVVDYLIKKYNPKEIKTCTFIDKKPMRKVDFNPDYVGYTIYENKFLVGYGFDYNELFRNVPYIFVPTKEDISKWDEMLENSK</sequence>
<dbReference type="GO" id="GO:0046100">
    <property type="term" value="P:hypoxanthine metabolic process"/>
    <property type="evidence" value="ECO:0007669"/>
    <property type="project" value="TreeGrafter"/>
</dbReference>
<comment type="function">
    <text evidence="2">Purine salvage pathway enzyme that catalyzes the transfer of the ribosyl-5-phosphate group from 5-phospho-alpha-D-ribose 1-diphosphate (PRPP) to the N9 position of the 6-oxopurines hypoxanthine and guanine to form the corresponding ribonucleotides IMP (inosine 5'-monophosphate) and GMP (guanosine 5'-monophosphate), with the release of PPi.</text>
</comment>
<dbReference type="Proteomes" id="UP000823613">
    <property type="component" value="Unassembled WGS sequence"/>
</dbReference>
<comment type="subcellular location">
    <subcellularLocation>
        <location evidence="3 16">Cytoplasm</location>
    </subcellularLocation>
</comment>
<dbReference type="InterPro" id="IPR000836">
    <property type="entry name" value="PRTase_dom"/>
</dbReference>
<keyword evidence="10 16" id="KW-0479">Metal-binding</keyword>
<dbReference type="InterPro" id="IPR005904">
    <property type="entry name" value="Hxn_phspho_trans"/>
</dbReference>
<comment type="catalytic activity">
    <reaction evidence="15">
        <text>IMP + diphosphate = hypoxanthine + 5-phospho-alpha-D-ribose 1-diphosphate</text>
        <dbReference type="Rhea" id="RHEA:17973"/>
        <dbReference type="ChEBI" id="CHEBI:17368"/>
        <dbReference type="ChEBI" id="CHEBI:33019"/>
        <dbReference type="ChEBI" id="CHEBI:58017"/>
        <dbReference type="ChEBI" id="CHEBI:58053"/>
        <dbReference type="EC" id="2.4.2.8"/>
    </reaction>
    <physiologicalReaction direction="right-to-left" evidence="15">
        <dbReference type="Rhea" id="RHEA:17975"/>
    </physiologicalReaction>
</comment>
<dbReference type="GO" id="GO:0006166">
    <property type="term" value="P:purine ribonucleoside salvage"/>
    <property type="evidence" value="ECO:0007669"/>
    <property type="project" value="UniProtKB-KW"/>
</dbReference>
<gene>
    <name evidence="18" type="primary">hpt</name>
    <name evidence="18" type="ORF">IAC58_06785</name>
</gene>
<keyword evidence="13 16" id="KW-0460">Magnesium</keyword>
<feature type="domain" description="Phosphoribosyltransferase" evidence="17">
    <location>
        <begin position="2"/>
        <end position="158"/>
    </location>
</feature>
<dbReference type="InterPro" id="IPR029057">
    <property type="entry name" value="PRTase-like"/>
</dbReference>